<evidence type="ECO:0000256" key="2">
    <source>
        <dbReference type="ARBA" id="ARBA00023015"/>
    </source>
</evidence>
<evidence type="ECO:0000256" key="3">
    <source>
        <dbReference type="ARBA" id="ARBA00023125"/>
    </source>
</evidence>
<dbReference type="GO" id="GO:0003677">
    <property type="term" value="F:DNA binding"/>
    <property type="evidence" value="ECO:0007669"/>
    <property type="project" value="UniProtKB-KW"/>
</dbReference>
<keyword evidence="4" id="KW-0804">Transcription</keyword>
<dbReference type="AlphaFoldDB" id="A0AB39I0J6"/>
<sequence length="301" mass="34092">MDQFSAMQTFRRVVDHGSFSAAAVLTGQSHTVLSRQVKNLERQLGSQLLHRTTRRLQLTEAGTMFYRHCVQILDQMDAMTLELSEHQQQPSGTLRLSVSSAFGELELGHWLPGFVERYAQIRIELCCTDRFVDMLEENIDLCLRVTDHLPDSSLVARKLAPSEVILVAAPSYLRRLPNPINADNLGEHPLLSYNRLAQPQRLQLTEPSGSQREMVMPSRVSANSPMALRAAAIGGLGIASFDRFIVDDAVKDGRLVQLLPDWQQPSRTLYALYPHSRYLAPKVRALLDYVQAYYQRPRWGH</sequence>
<evidence type="ECO:0000259" key="5">
    <source>
        <dbReference type="PROSITE" id="PS50931"/>
    </source>
</evidence>
<protein>
    <submittedName>
        <fullName evidence="6">LysR family transcriptional regulator</fullName>
    </submittedName>
</protein>
<dbReference type="SUPFAM" id="SSF46785">
    <property type="entry name" value="Winged helix' DNA-binding domain"/>
    <property type="match status" value="1"/>
</dbReference>
<feature type="domain" description="HTH lysR-type" evidence="5">
    <location>
        <begin position="1"/>
        <end position="59"/>
    </location>
</feature>
<dbReference type="Gene3D" id="1.10.10.10">
    <property type="entry name" value="Winged helix-like DNA-binding domain superfamily/Winged helix DNA-binding domain"/>
    <property type="match status" value="1"/>
</dbReference>
<comment type="similarity">
    <text evidence="1">Belongs to the LysR transcriptional regulatory family.</text>
</comment>
<organism evidence="6">
    <name type="scientific">Pseudomonas sp. Hg7Tf</name>
    <dbReference type="NCBI Taxonomy" id="3236988"/>
    <lineage>
        <taxon>Bacteria</taxon>
        <taxon>Pseudomonadati</taxon>
        <taxon>Pseudomonadota</taxon>
        <taxon>Gammaproteobacteria</taxon>
        <taxon>Pseudomonadales</taxon>
        <taxon>Pseudomonadaceae</taxon>
        <taxon>Pseudomonas</taxon>
    </lineage>
</organism>
<accession>A0AB39I0J6</accession>
<dbReference type="InterPro" id="IPR036390">
    <property type="entry name" value="WH_DNA-bd_sf"/>
</dbReference>
<keyword evidence="3" id="KW-0238">DNA-binding</keyword>
<evidence type="ECO:0000256" key="1">
    <source>
        <dbReference type="ARBA" id="ARBA00009437"/>
    </source>
</evidence>
<reference evidence="6" key="1">
    <citation type="submission" date="2024-07" db="EMBL/GenBank/DDBJ databases">
        <title>Identification and characteristics of a novel species of coltsfoot's symbiotic bacteria.</title>
        <authorList>
            <person name="Juszczyk A."/>
            <person name="Jasielczuk I."/>
            <person name="Gurgul A."/>
            <person name="Rogala M."/>
            <person name="Kowalczyk A."/>
            <person name="Szmatola T."/>
            <person name="Kosecka-Strojek M."/>
            <person name="Arent Z."/>
            <person name="Latowski D."/>
        </authorList>
    </citation>
    <scope>NUCLEOTIDE SEQUENCE</scope>
    <source>
        <strain evidence="6">Hg7Tf</strain>
    </source>
</reference>
<name>A0AB39I0J6_9PSED</name>
<dbReference type="Pfam" id="PF03466">
    <property type="entry name" value="LysR_substrate"/>
    <property type="match status" value="1"/>
</dbReference>
<dbReference type="GO" id="GO:0003700">
    <property type="term" value="F:DNA-binding transcription factor activity"/>
    <property type="evidence" value="ECO:0007669"/>
    <property type="project" value="InterPro"/>
</dbReference>
<dbReference type="PANTHER" id="PTHR30537:SF5">
    <property type="entry name" value="HTH-TYPE TRANSCRIPTIONAL ACTIVATOR TTDR-RELATED"/>
    <property type="match status" value="1"/>
</dbReference>
<dbReference type="SUPFAM" id="SSF53850">
    <property type="entry name" value="Periplasmic binding protein-like II"/>
    <property type="match status" value="1"/>
</dbReference>
<dbReference type="InterPro" id="IPR000847">
    <property type="entry name" value="LysR_HTH_N"/>
</dbReference>
<evidence type="ECO:0000256" key="4">
    <source>
        <dbReference type="ARBA" id="ARBA00023163"/>
    </source>
</evidence>
<dbReference type="PANTHER" id="PTHR30537">
    <property type="entry name" value="HTH-TYPE TRANSCRIPTIONAL REGULATOR"/>
    <property type="match status" value="1"/>
</dbReference>
<evidence type="ECO:0000313" key="6">
    <source>
        <dbReference type="EMBL" id="XDK35721.1"/>
    </source>
</evidence>
<dbReference type="Gene3D" id="3.40.190.290">
    <property type="match status" value="1"/>
</dbReference>
<proteinExistence type="inferred from homology"/>
<dbReference type="EMBL" id="CP162607">
    <property type="protein sequence ID" value="XDK35721.1"/>
    <property type="molecule type" value="Genomic_DNA"/>
</dbReference>
<gene>
    <name evidence="6" type="ORF">AB4Y39_18700</name>
</gene>
<dbReference type="PROSITE" id="PS50931">
    <property type="entry name" value="HTH_LYSR"/>
    <property type="match status" value="1"/>
</dbReference>
<dbReference type="FunFam" id="1.10.10.10:FF:000001">
    <property type="entry name" value="LysR family transcriptional regulator"/>
    <property type="match status" value="1"/>
</dbReference>
<dbReference type="RefSeq" id="WP_045187914.1">
    <property type="nucleotide sequence ID" value="NZ_CP162607.1"/>
</dbReference>
<dbReference type="InterPro" id="IPR036388">
    <property type="entry name" value="WH-like_DNA-bd_sf"/>
</dbReference>
<dbReference type="InterPro" id="IPR005119">
    <property type="entry name" value="LysR_subst-bd"/>
</dbReference>
<dbReference type="Pfam" id="PF00126">
    <property type="entry name" value="HTH_1"/>
    <property type="match status" value="1"/>
</dbReference>
<keyword evidence="2" id="KW-0805">Transcription regulation</keyword>
<dbReference type="CDD" id="cd08422">
    <property type="entry name" value="PBP2_CrgA_like"/>
    <property type="match status" value="1"/>
</dbReference>
<dbReference type="InterPro" id="IPR058163">
    <property type="entry name" value="LysR-type_TF_proteobact-type"/>
</dbReference>